<dbReference type="EMBL" id="BMYF01000026">
    <property type="protein sequence ID" value="GHB50824.1"/>
    <property type="molecule type" value="Genomic_DNA"/>
</dbReference>
<sequence length="141" mass="16220">MVNRLRVSFIVVLLGVFITACKEFENNNFTTFLGAIVDADGRPLAGVELFFVENPDWWNSEEESKFDRIIYEQRTNALGEFRFVVPRRNFDAFYGIKVSEPNLLLFEQFDQEFTQSIYPVSDGQRSADGVVNVGLIQLLRP</sequence>
<comment type="caution">
    <text evidence="1">The sequence shown here is derived from an EMBL/GenBank/DDBJ whole genome shotgun (WGS) entry which is preliminary data.</text>
</comment>
<reference evidence="1" key="2">
    <citation type="submission" date="2020-09" db="EMBL/GenBank/DDBJ databases">
        <authorList>
            <person name="Sun Q."/>
            <person name="Kim S."/>
        </authorList>
    </citation>
    <scope>NUCLEOTIDE SEQUENCE</scope>
    <source>
        <strain evidence="1">KCTC 23224</strain>
    </source>
</reference>
<reference evidence="1" key="1">
    <citation type="journal article" date="2014" name="Int. J. Syst. Evol. Microbiol.">
        <title>Complete genome sequence of Corynebacterium casei LMG S-19264T (=DSM 44701T), isolated from a smear-ripened cheese.</title>
        <authorList>
            <consortium name="US DOE Joint Genome Institute (JGI-PGF)"/>
            <person name="Walter F."/>
            <person name="Albersmeier A."/>
            <person name="Kalinowski J."/>
            <person name="Ruckert C."/>
        </authorList>
    </citation>
    <scope>NUCLEOTIDE SEQUENCE</scope>
    <source>
        <strain evidence="1">KCTC 23224</strain>
    </source>
</reference>
<name>A0A8J3CYZ6_9BACT</name>
<dbReference type="RefSeq" id="WP_189585830.1">
    <property type="nucleotide sequence ID" value="NZ_BMYF01000026.1"/>
</dbReference>
<protein>
    <submittedName>
        <fullName evidence="1">Uncharacterized protein</fullName>
    </submittedName>
</protein>
<gene>
    <name evidence="1" type="ORF">GCM10008106_34580</name>
</gene>
<organism evidence="1 2">
    <name type="scientific">Mongoliitalea lutea</name>
    <dbReference type="NCBI Taxonomy" id="849756"/>
    <lineage>
        <taxon>Bacteria</taxon>
        <taxon>Pseudomonadati</taxon>
        <taxon>Bacteroidota</taxon>
        <taxon>Cytophagia</taxon>
        <taxon>Cytophagales</taxon>
        <taxon>Cyclobacteriaceae</taxon>
        <taxon>Mongoliitalea</taxon>
    </lineage>
</organism>
<evidence type="ECO:0000313" key="2">
    <source>
        <dbReference type="Proteomes" id="UP000642809"/>
    </source>
</evidence>
<dbReference type="PROSITE" id="PS51257">
    <property type="entry name" value="PROKAR_LIPOPROTEIN"/>
    <property type="match status" value="1"/>
</dbReference>
<evidence type="ECO:0000313" key="1">
    <source>
        <dbReference type="EMBL" id="GHB50824.1"/>
    </source>
</evidence>
<dbReference type="AlphaFoldDB" id="A0A8J3CYZ6"/>
<dbReference type="Proteomes" id="UP000642809">
    <property type="component" value="Unassembled WGS sequence"/>
</dbReference>
<accession>A0A8J3CYZ6</accession>
<proteinExistence type="predicted"/>
<keyword evidence="2" id="KW-1185">Reference proteome</keyword>